<feature type="region of interest" description="Disordered" evidence="1">
    <location>
        <begin position="140"/>
        <end position="219"/>
    </location>
</feature>
<dbReference type="Proteomes" id="UP000811609">
    <property type="component" value="Chromosome 1"/>
</dbReference>
<proteinExistence type="predicted"/>
<feature type="domain" description="Myb/SANT-like" evidence="2">
    <location>
        <begin position="14"/>
        <end position="106"/>
    </location>
</feature>
<dbReference type="PANTHER" id="PTHR47584:SF14">
    <property type="entry name" value="L10-INTERACTING MYB DOMAIN-CONTAINING PROTEIN-LIKE"/>
    <property type="match status" value="1"/>
</dbReference>
<accession>A0A8T1RN83</accession>
<reference evidence="3" key="1">
    <citation type="submission" date="2020-12" db="EMBL/GenBank/DDBJ databases">
        <title>WGS assembly of Carya illinoinensis cv. Pawnee.</title>
        <authorList>
            <person name="Platts A."/>
            <person name="Shu S."/>
            <person name="Wright S."/>
            <person name="Barry K."/>
            <person name="Edger P."/>
            <person name="Pires J.C."/>
            <person name="Schmutz J."/>
        </authorList>
    </citation>
    <scope>NUCLEOTIDE SEQUENCE</scope>
    <source>
        <tissue evidence="3">Leaf</tissue>
    </source>
</reference>
<organism evidence="3 4">
    <name type="scientific">Carya illinoinensis</name>
    <name type="common">Pecan</name>
    <dbReference type="NCBI Taxonomy" id="32201"/>
    <lineage>
        <taxon>Eukaryota</taxon>
        <taxon>Viridiplantae</taxon>
        <taxon>Streptophyta</taxon>
        <taxon>Embryophyta</taxon>
        <taxon>Tracheophyta</taxon>
        <taxon>Spermatophyta</taxon>
        <taxon>Magnoliopsida</taxon>
        <taxon>eudicotyledons</taxon>
        <taxon>Gunneridae</taxon>
        <taxon>Pentapetalae</taxon>
        <taxon>rosids</taxon>
        <taxon>fabids</taxon>
        <taxon>Fagales</taxon>
        <taxon>Juglandaceae</taxon>
        <taxon>Carya</taxon>
    </lineage>
</organism>
<sequence length="314" mass="35544">MDDPENTHIDRELWSDEMEEKLIDLLYADALIGAIRVGRITSRDHAIYAQRLTAMGRSKYDASQIKGKIHRLKGKQRLFSDLISQTGMGWDPQTGTVIASDEHWSHAIRAKSQWKNFHHAGCPKYEELCTIFGASIATGAHAHASTQPPPTAEEEVQRDEDMRDRTNVRRRMNVGNQDGVVMDSPEMDGLFGYGQSSVSSGQNPRRRRKGATPGLQQEMSNCLSELAQTFIARRKRYEEGDEASGSKRSRSTHSSKSDAHFDQHTQCVKLLQELEPPLLPENFLRAYNSLMVSKYQNGFLALEPINRRLWAMSL</sequence>
<name>A0A8T1RN83_CARIL</name>
<comment type="caution">
    <text evidence="3">The sequence shown here is derived from an EMBL/GenBank/DDBJ whole genome shotgun (WGS) entry which is preliminary data.</text>
</comment>
<evidence type="ECO:0000313" key="4">
    <source>
        <dbReference type="Proteomes" id="UP000811609"/>
    </source>
</evidence>
<protein>
    <recommendedName>
        <fullName evidence="2">Myb/SANT-like domain-containing protein</fullName>
    </recommendedName>
</protein>
<dbReference type="InterPro" id="IPR045026">
    <property type="entry name" value="LIMYB"/>
</dbReference>
<evidence type="ECO:0000313" key="3">
    <source>
        <dbReference type="EMBL" id="KAG6667532.1"/>
    </source>
</evidence>
<keyword evidence="4" id="KW-1185">Reference proteome</keyword>
<dbReference type="PANTHER" id="PTHR47584">
    <property type="match status" value="1"/>
</dbReference>
<dbReference type="EMBL" id="CM031809">
    <property type="protein sequence ID" value="KAG6667532.1"/>
    <property type="molecule type" value="Genomic_DNA"/>
</dbReference>
<dbReference type="AlphaFoldDB" id="A0A8T1RN83"/>
<dbReference type="InterPro" id="IPR024752">
    <property type="entry name" value="Myb/SANT-like_dom"/>
</dbReference>
<feature type="region of interest" description="Disordered" evidence="1">
    <location>
        <begin position="237"/>
        <end position="260"/>
    </location>
</feature>
<gene>
    <name evidence="3" type="ORF">CIPAW_01G106700</name>
</gene>
<feature type="compositionally biased region" description="Polar residues" evidence="1">
    <location>
        <begin position="194"/>
        <end position="203"/>
    </location>
</feature>
<evidence type="ECO:0000256" key="1">
    <source>
        <dbReference type="SAM" id="MobiDB-lite"/>
    </source>
</evidence>
<dbReference type="Pfam" id="PF12776">
    <property type="entry name" value="Myb_DNA-bind_3"/>
    <property type="match status" value="1"/>
</dbReference>
<evidence type="ECO:0000259" key="2">
    <source>
        <dbReference type="Pfam" id="PF12776"/>
    </source>
</evidence>